<keyword evidence="4" id="KW-1185">Reference proteome</keyword>
<comment type="caution">
    <text evidence="3">The sequence shown here is derived from an EMBL/GenBank/DDBJ whole genome shotgun (WGS) entry which is preliminary data.</text>
</comment>
<name>A0ABV9DF01_9BACI</name>
<dbReference type="Gene3D" id="3.40.1580.10">
    <property type="entry name" value="SMI1/KNR4-like"/>
    <property type="match status" value="1"/>
</dbReference>
<protein>
    <submittedName>
        <fullName evidence="3">SMI1/KNR4 family protein</fullName>
    </submittedName>
</protein>
<gene>
    <name evidence="3" type="ORF">ACFO3D_03545</name>
</gene>
<dbReference type="InterPro" id="IPR037883">
    <property type="entry name" value="Knr4/Smi1-like_sf"/>
</dbReference>
<evidence type="ECO:0000256" key="1">
    <source>
        <dbReference type="SAM" id="MobiDB-lite"/>
    </source>
</evidence>
<dbReference type="RefSeq" id="WP_390293230.1">
    <property type="nucleotide sequence ID" value="NZ_JBHSFU010000003.1"/>
</dbReference>
<feature type="compositionally biased region" description="Polar residues" evidence="1">
    <location>
        <begin position="84"/>
        <end position="96"/>
    </location>
</feature>
<sequence>MTNHYGLELKPPVKVEKVKQVESQLGVTFPNEYVEFISHSNGAEGSIGENYIILWSVDDIVEFTIFVSFVLLSKANAVSPPSEPNNTNPLAKSLTP</sequence>
<accession>A0ABV9DF01</accession>
<reference evidence="4" key="1">
    <citation type="journal article" date="2019" name="Int. J. Syst. Evol. Microbiol.">
        <title>The Global Catalogue of Microorganisms (GCM) 10K type strain sequencing project: providing services to taxonomists for standard genome sequencing and annotation.</title>
        <authorList>
            <consortium name="The Broad Institute Genomics Platform"/>
            <consortium name="The Broad Institute Genome Sequencing Center for Infectious Disease"/>
            <person name="Wu L."/>
            <person name="Ma J."/>
        </authorList>
    </citation>
    <scope>NUCLEOTIDE SEQUENCE [LARGE SCALE GENOMIC DNA]</scope>
    <source>
        <strain evidence="4">CGMCC 4.7426</strain>
    </source>
</reference>
<dbReference type="EMBL" id="JBHSFU010000003">
    <property type="protein sequence ID" value="MFC4557285.1"/>
    <property type="molecule type" value="Genomic_DNA"/>
</dbReference>
<dbReference type="Proteomes" id="UP001595989">
    <property type="component" value="Unassembled WGS sequence"/>
</dbReference>
<evidence type="ECO:0000313" key="3">
    <source>
        <dbReference type="EMBL" id="MFC4557285.1"/>
    </source>
</evidence>
<organism evidence="3 4">
    <name type="scientific">Virgibacillus kekensis</name>
    <dbReference type="NCBI Taxonomy" id="202261"/>
    <lineage>
        <taxon>Bacteria</taxon>
        <taxon>Bacillati</taxon>
        <taxon>Bacillota</taxon>
        <taxon>Bacilli</taxon>
        <taxon>Bacillales</taxon>
        <taxon>Bacillaceae</taxon>
        <taxon>Virgibacillus</taxon>
    </lineage>
</organism>
<feature type="domain" description="Knr4/Smi1-like" evidence="2">
    <location>
        <begin position="12"/>
        <end position="72"/>
    </location>
</feature>
<evidence type="ECO:0000259" key="2">
    <source>
        <dbReference type="SMART" id="SM00860"/>
    </source>
</evidence>
<proteinExistence type="predicted"/>
<dbReference type="SMART" id="SM00860">
    <property type="entry name" value="SMI1_KNR4"/>
    <property type="match status" value="1"/>
</dbReference>
<dbReference type="Pfam" id="PF09346">
    <property type="entry name" value="SMI1_KNR4"/>
    <property type="match status" value="1"/>
</dbReference>
<dbReference type="InterPro" id="IPR018958">
    <property type="entry name" value="Knr4/Smi1-like_dom"/>
</dbReference>
<dbReference type="SUPFAM" id="SSF160631">
    <property type="entry name" value="SMI1/KNR4-like"/>
    <property type="match status" value="1"/>
</dbReference>
<evidence type="ECO:0000313" key="4">
    <source>
        <dbReference type="Proteomes" id="UP001595989"/>
    </source>
</evidence>
<feature type="region of interest" description="Disordered" evidence="1">
    <location>
        <begin position="77"/>
        <end position="96"/>
    </location>
</feature>